<sequence length="297" mass="32460">MSHISWGMHSTPDAPAGSLHDTLAPSSASVSFPSSSNHPPRQEVLVVFYPVLRTARPPLCRVRDPLLHTVHLISAAVRHPARSDKLPSLHAESRLASHLLNFTSQLGYTSSFGAACTTMHPHGDSARVIMECQKYTDYQALVRCLLTAVDAWAAPLVQDPVLRSALALLRTLLKRFVGASLDPLLPAAHVLAVDRDTGHVFYHEKYLVHNAVVGSRVDALNTALTEDLARFTRDFLFDGEGTYSSRRGCGRMGRGYILPKLVGKVRRGHPHSSTNDAFNLVMENLSLIFISDKGGAD</sequence>
<organism evidence="2 3">
    <name type="scientific">Mycena rosella</name>
    <name type="common">Pink bonnet</name>
    <name type="synonym">Agaricus rosellus</name>
    <dbReference type="NCBI Taxonomy" id="1033263"/>
    <lineage>
        <taxon>Eukaryota</taxon>
        <taxon>Fungi</taxon>
        <taxon>Dikarya</taxon>
        <taxon>Basidiomycota</taxon>
        <taxon>Agaricomycotina</taxon>
        <taxon>Agaricomycetes</taxon>
        <taxon>Agaricomycetidae</taxon>
        <taxon>Agaricales</taxon>
        <taxon>Marasmiineae</taxon>
        <taxon>Mycenaceae</taxon>
        <taxon>Mycena</taxon>
    </lineage>
</organism>
<feature type="region of interest" description="Disordered" evidence="1">
    <location>
        <begin position="1"/>
        <end position="22"/>
    </location>
</feature>
<comment type="caution">
    <text evidence="2">The sequence shown here is derived from an EMBL/GenBank/DDBJ whole genome shotgun (WGS) entry which is preliminary data.</text>
</comment>
<proteinExistence type="predicted"/>
<dbReference type="EMBL" id="JARKIE010000746">
    <property type="protein sequence ID" value="KAJ7618811.1"/>
    <property type="molecule type" value="Genomic_DNA"/>
</dbReference>
<evidence type="ECO:0000313" key="2">
    <source>
        <dbReference type="EMBL" id="KAJ7618811.1"/>
    </source>
</evidence>
<keyword evidence="3" id="KW-1185">Reference proteome</keyword>
<accession>A0AAD7BEY2</accession>
<name>A0AAD7BEY2_MYCRO</name>
<dbReference type="Proteomes" id="UP001221757">
    <property type="component" value="Unassembled WGS sequence"/>
</dbReference>
<gene>
    <name evidence="2" type="ORF">B0H17DRAFT_1219898</name>
</gene>
<reference evidence="2" key="1">
    <citation type="submission" date="2023-03" db="EMBL/GenBank/DDBJ databases">
        <title>Massive genome expansion in bonnet fungi (Mycena s.s.) driven by repeated elements and novel gene families across ecological guilds.</title>
        <authorList>
            <consortium name="Lawrence Berkeley National Laboratory"/>
            <person name="Harder C.B."/>
            <person name="Miyauchi S."/>
            <person name="Viragh M."/>
            <person name="Kuo A."/>
            <person name="Thoen E."/>
            <person name="Andreopoulos B."/>
            <person name="Lu D."/>
            <person name="Skrede I."/>
            <person name="Drula E."/>
            <person name="Henrissat B."/>
            <person name="Morin E."/>
            <person name="Kohler A."/>
            <person name="Barry K."/>
            <person name="LaButti K."/>
            <person name="Morin E."/>
            <person name="Salamov A."/>
            <person name="Lipzen A."/>
            <person name="Mereny Z."/>
            <person name="Hegedus B."/>
            <person name="Baldrian P."/>
            <person name="Stursova M."/>
            <person name="Weitz H."/>
            <person name="Taylor A."/>
            <person name="Grigoriev I.V."/>
            <person name="Nagy L.G."/>
            <person name="Martin F."/>
            <person name="Kauserud H."/>
        </authorList>
    </citation>
    <scope>NUCLEOTIDE SEQUENCE</scope>
    <source>
        <strain evidence="2">CBHHK067</strain>
    </source>
</reference>
<dbReference type="AlphaFoldDB" id="A0AAD7BEY2"/>
<protein>
    <submittedName>
        <fullName evidence="2">Uncharacterized protein</fullName>
    </submittedName>
</protein>
<evidence type="ECO:0000256" key="1">
    <source>
        <dbReference type="SAM" id="MobiDB-lite"/>
    </source>
</evidence>
<evidence type="ECO:0000313" key="3">
    <source>
        <dbReference type="Proteomes" id="UP001221757"/>
    </source>
</evidence>